<dbReference type="InterPro" id="IPR000914">
    <property type="entry name" value="SBP_5_dom"/>
</dbReference>
<evidence type="ECO:0000313" key="4">
    <source>
        <dbReference type="EMBL" id="ACM06034.1"/>
    </source>
</evidence>
<dbReference type="CDD" id="cd08502">
    <property type="entry name" value="PBP2_NikA_DppA_OppA_like_16"/>
    <property type="match status" value="1"/>
</dbReference>
<dbReference type="PROSITE" id="PS51318">
    <property type="entry name" value="TAT"/>
    <property type="match status" value="1"/>
</dbReference>
<dbReference type="GO" id="GO:1904680">
    <property type="term" value="F:peptide transmembrane transporter activity"/>
    <property type="evidence" value="ECO:0007669"/>
    <property type="project" value="TreeGrafter"/>
</dbReference>
<dbReference type="InterPro" id="IPR039424">
    <property type="entry name" value="SBP_5"/>
</dbReference>
<dbReference type="PIRSF" id="PIRSF002741">
    <property type="entry name" value="MppA"/>
    <property type="match status" value="1"/>
</dbReference>
<dbReference type="PANTHER" id="PTHR30290">
    <property type="entry name" value="PERIPLASMIC BINDING COMPONENT OF ABC TRANSPORTER"/>
    <property type="match status" value="1"/>
</dbReference>
<dbReference type="Gene3D" id="3.90.76.10">
    <property type="entry name" value="Dipeptide-binding Protein, Domain 1"/>
    <property type="match status" value="1"/>
</dbReference>
<protein>
    <submittedName>
        <fullName evidence="4">Putative ABC transporter periplasmic binding protein A</fullName>
    </submittedName>
</protein>
<dbReference type="GO" id="GO:0030288">
    <property type="term" value="C:outer membrane-bounded periplasmic space"/>
    <property type="evidence" value="ECO:0007669"/>
    <property type="project" value="UniProtKB-ARBA"/>
</dbReference>
<evidence type="ECO:0000313" key="5">
    <source>
        <dbReference type="Proteomes" id="UP000000447"/>
    </source>
</evidence>
<accession>B9KZQ3</accession>
<evidence type="ECO:0000256" key="2">
    <source>
        <dbReference type="ARBA" id="ARBA00022729"/>
    </source>
</evidence>
<dbReference type="GO" id="GO:0015833">
    <property type="term" value="P:peptide transport"/>
    <property type="evidence" value="ECO:0007669"/>
    <property type="project" value="TreeGrafter"/>
</dbReference>
<feature type="domain" description="Solute-binding protein family 5" evidence="3">
    <location>
        <begin position="119"/>
        <end position="466"/>
    </location>
</feature>
<dbReference type="KEGG" id="tro:trd_1523"/>
<dbReference type="PROSITE" id="PS51257">
    <property type="entry name" value="PROKAR_LIPOPROTEIN"/>
    <property type="match status" value="1"/>
</dbReference>
<dbReference type="InterPro" id="IPR030678">
    <property type="entry name" value="Peptide/Ni-bd"/>
</dbReference>
<dbReference type="AlphaFoldDB" id="B9KZQ3"/>
<dbReference type="Proteomes" id="UP000000447">
    <property type="component" value="Chromosome"/>
</dbReference>
<keyword evidence="5" id="KW-1185">Reference proteome</keyword>
<dbReference type="Gene3D" id="3.10.105.10">
    <property type="entry name" value="Dipeptide-binding Protein, Domain 3"/>
    <property type="match status" value="1"/>
</dbReference>
<dbReference type="eggNOG" id="COG0747">
    <property type="taxonomic scope" value="Bacteria"/>
</dbReference>
<dbReference type="Gene3D" id="3.40.190.10">
    <property type="entry name" value="Periplasmic binding protein-like II"/>
    <property type="match status" value="1"/>
</dbReference>
<evidence type="ECO:0000256" key="1">
    <source>
        <dbReference type="ARBA" id="ARBA00005695"/>
    </source>
</evidence>
<gene>
    <name evidence="4" type="ordered locus">trd_1523</name>
</gene>
<reference evidence="4 5" key="1">
    <citation type="journal article" date="2009" name="PLoS ONE">
        <title>Complete genome sequence of the aerobic CO-oxidizing thermophile Thermomicrobium roseum.</title>
        <authorList>
            <person name="Wu D."/>
            <person name="Raymond J."/>
            <person name="Wu M."/>
            <person name="Chatterji S."/>
            <person name="Ren Q."/>
            <person name="Graham J.E."/>
            <person name="Bryant D.A."/>
            <person name="Robb F."/>
            <person name="Colman A."/>
            <person name="Tallon L.J."/>
            <person name="Badger J.H."/>
            <person name="Madupu R."/>
            <person name="Ward N.L."/>
            <person name="Eisen J.A."/>
        </authorList>
    </citation>
    <scope>NUCLEOTIDE SEQUENCE [LARGE SCALE GENOMIC DNA]</scope>
    <source>
        <strain evidence="5">ATCC 27502 / DSM 5159 / P-2</strain>
    </source>
</reference>
<evidence type="ECO:0000259" key="3">
    <source>
        <dbReference type="Pfam" id="PF00496"/>
    </source>
</evidence>
<proteinExistence type="inferred from homology"/>
<dbReference type="GO" id="GO:0043190">
    <property type="term" value="C:ATP-binding cassette (ABC) transporter complex"/>
    <property type="evidence" value="ECO:0007669"/>
    <property type="project" value="InterPro"/>
</dbReference>
<dbReference type="Pfam" id="PF00496">
    <property type="entry name" value="SBP_bac_5"/>
    <property type="match status" value="1"/>
</dbReference>
<sequence length="557" mass="62817">MPKGHPITRRQLLRRGAILAGGSVVLTGLLAACRGTTPEASPTAAPAPAGQATPTPMSVITPAQSPTPATTAKRGGTLRVAIIGEPPALDPQFTTATITANITWHMFEALFYRDKQFSPKPLLTESYEFTENNKVLTIKLRSNVKFHDGRPLTADDAIASLLRYSKLSGRGRNLFTRVANLDKVDTHTIRFEFKEPTGIALIYLAQVDSFIMPKDLAEAYPDKGLEQFIGTGPFKFKERLPDRYIALVRNEDYTPVDGGPDGYGGTKIPYFDEIRFIPVPEQAVRGDGLVTGEFDFAEQLSLDNYDAFKAEPNLALQVTLPYYFYGAHFNKSKESIMSNPKLRHALLAAVDVEPVARAGFSRPEFYRLYSSQSAPETPWHTDGGAEYYNQRNPEKAKQLLAEAGYDGRPIRWLSTKEYSYNYNMALVLKQQLEAIGVTIDLQVMDWATLVKTRSQRDAWDIFITGHESYQHPVLQPYMNPTWPGFWENAQRDQLVQQLMGETDETRIKELARELDRVWWEDAVMIKVCEGATLRGYTKKLQGYANLPDWFFWNCWFA</sequence>
<keyword evidence="2" id="KW-0732">Signal</keyword>
<dbReference type="STRING" id="309801.trd_1523"/>
<dbReference type="HOGENOM" id="CLU_017028_7_1_0"/>
<dbReference type="OrthoDB" id="9796817at2"/>
<dbReference type="SUPFAM" id="SSF53850">
    <property type="entry name" value="Periplasmic binding protein-like II"/>
    <property type="match status" value="1"/>
</dbReference>
<dbReference type="PANTHER" id="PTHR30290:SF38">
    <property type="entry name" value="D,D-DIPEPTIDE-BINDING PERIPLASMIC PROTEIN DDPA-RELATED"/>
    <property type="match status" value="1"/>
</dbReference>
<organism evidence="4 5">
    <name type="scientific">Thermomicrobium roseum (strain ATCC 27502 / DSM 5159 / P-2)</name>
    <dbReference type="NCBI Taxonomy" id="309801"/>
    <lineage>
        <taxon>Bacteria</taxon>
        <taxon>Pseudomonadati</taxon>
        <taxon>Thermomicrobiota</taxon>
        <taxon>Thermomicrobia</taxon>
        <taxon>Thermomicrobiales</taxon>
        <taxon>Thermomicrobiaceae</taxon>
        <taxon>Thermomicrobium</taxon>
    </lineage>
</organism>
<dbReference type="RefSeq" id="WP_015922470.1">
    <property type="nucleotide sequence ID" value="NC_011959.1"/>
</dbReference>
<name>B9KZQ3_THERP</name>
<dbReference type="InterPro" id="IPR006311">
    <property type="entry name" value="TAT_signal"/>
</dbReference>
<dbReference type="EMBL" id="CP001275">
    <property type="protein sequence ID" value="ACM06034.1"/>
    <property type="molecule type" value="Genomic_DNA"/>
</dbReference>
<comment type="similarity">
    <text evidence="1">Belongs to the bacterial solute-binding protein 5 family.</text>
</comment>